<accession>A0AAV5HQP2</accession>
<keyword evidence="3" id="KW-1185">Reference proteome</keyword>
<comment type="caution">
    <text evidence="2">The sequence shown here is derived from an EMBL/GenBank/DDBJ whole genome shotgun (WGS) entry which is preliminary data.</text>
</comment>
<reference evidence="2 3" key="1">
    <citation type="journal article" date="2021" name="Commun. Biol.">
        <title>The genome of Shorea leprosula (Dipterocarpaceae) highlights the ecological relevance of drought in aseasonal tropical rainforests.</title>
        <authorList>
            <person name="Ng K.K.S."/>
            <person name="Kobayashi M.J."/>
            <person name="Fawcett J.A."/>
            <person name="Hatakeyama M."/>
            <person name="Paape T."/>
            <person name="Ng C.H."/>
            <person name="Ang C.C."/>
            <person name="Tnah L.H."/>
            <person name="Lee C.T."/>
            <person name="Nishiyama T."/>
            <person name="Sese J."/>
            <person name="O'Brien M.J."/>
            <person name="Copetti D."/>
            <person name="Mohd Noor M.I."/>
            <person name="Ong R.C."/>
            <person name="Putra M."/>
            <person name="Sireger I.Z."/>
            <person name="Indrioko S."/>
            <person name="Kosugi Y."/>
            <person name="Izuno A."/>
            <person name="Isagi Y."/>
            <person name="Lee S.L."/>
            <person name="Shimizu K.K."/>
        </authorList>
    </citation>
    <scope>NUCLEOTIDE SEQUENCE [LARGE SCALE GENOMIC DNA]</scope>
    <source>
        <strain evidence="2">214</strain>
    </source>
</reference>
<protein>
    <recommendedName>
        <fullName evidence="4">DUF4283 domain-containing protein</fullName>
    </recommendedName>
</protein>
<dbReference type="Proteomes" id="UP001054252">
    <property type="component" value="Unassembled WGS sequence"/>
</dbReference>
<name>A0AAV5HQP2_9ROSI</name>
<evidence type="ECO:0000256" key="1">
    <source>
        <dbReference type="SAM" id="MobiDB-lite"/>
    </source>
</evidence>
<sequence length="224" mass="25043">MAMSPNPRPSAQENDLLCRSIKRIKGDEYPPIVEEYQMVEPAVQPLSYKNLVMRSELPIEISCDVSSNLGYLEEESDMEDDGSIPTLLISKEEKRRICSLWMNSIIIKAFGTDVAGYNFIYPRIKAQWKPKGHIDCIDLGLDFFLIRFQERENLLKPVSGSAHHLLSRPPQLPPKPPTSSSFENGSAALPSLSVTCSWLGENESSVLGSEIEDRETKGSDEVEG</sequence>
<evidence type="ECO:0000313" key="2">
    <source>
        <dbReference type="EMBL" id="GKU89606.1"/>
    </source>
</evidence>
<evidence type="ECO:0008006" key="4">
    <source>
        <dbReference type="Google" id="ProtNLM"/>
    </source>
</evidence>
<dbReference type="EMBL" id="BPVZ01000003">
    <property type="protein sequence ID" value="GKU89606.1"/>
    <property type="molecule type" value="Genomic_DNA"/>
</dbReference>
<organism evidence="2 3">
    <name type="scientific">Rubroshorea leprosula</name>
    <dbReference type="NCBI Taxonomy" id="152421"/>
    <lineage>
        <taxon>Eukaryota</taxon>
        <taxon>Viridiplantae</taxon>
        <taxon>Streptophyta</taxon>
        <taxon>Embryophyta</taxon>
        <taxon>Tracheophyta</taxon>
        <taxon>Spermatophyta</taxon>
        <taxon>Magnoliopsida</taxon>
        <taxon>eudicotyledons</taxon>
        <taxon>Gunneridae</taxon>
        <taxon>Pentapetalae</taxon>
        <taxon>rosids</taxon>
        <taxon>malvids</taxon>
        <taxon>Malvales</taxon>
        <taxon>Dipterocarpaceae</taxon>
        <taxon>Rubroshorea</taxon>
    </lineage>
</organism>
<feature type="region of interest" description="Disordered" evidence="1">
    <location>
        <begin position="162"/>
        <end position="186"/>
    </location>
</feature>
<proteinExistence type="predicted"/>
<dbReference type="AlphaFoldDB" id="A0AAV5HQP2"/>
<evidence type="ECO:0000313" key="3">
    <source>
        <dbReference type="Proteomes" id="UP001054252"/>
    </source>
</evidence>
<gene>
    <name evidence="2" type="ORF">SLEP1_g3728</name>
</gene>